<feature type="transmembrane region" description="Helical" evidence="11">
    <location>
        <begin position="266"/>
        <end position="290"/>
    </location>
</feature>
<dbReference type="CDD" id="cd00082">
    <property type="entry name" value="HisKA"/>
    <property type="match status" value="1"/>
</dbReference>
<dbReference type="PANTHER" id="PTHR43711">
    <property type="entry name" value="TWO-COMPONENT HISTIDINE KINASE"/>
    <property type="match status" value="1"/>
</dbReference>
<keyword evidence="5" id="KW-0808">Transferase</keyword>
<dbReference type="NCBIfam" id="TIGR00229">
    <property type="entry name" value="sensory_box"/>
    <property type="match status" value="2"/>
</dbReference>
<dbReference type="InterPro" id="IPR005467">
    <property type="entry name" value="His_kinase_dom"/>
</dbReference>
<gene>
    <name evidence="14" type="ORF">RF679_11605</name>
</gene>
<feature type="domain" description="Histidine kinase" evidence="12">
    <location>
        <begin position="565"/>
        <end position="787"/>
    </location>
</feature>
<protein>
    <recommendedName>
        <fullName evidence="3">histidine kinase</fullName>
        <ecNumber evidence="3">2.7.13.3</ecNumber>
    </recommendedName>
</protein>
<dbReference type="InterPro" id="IPR004358">
    <property type="entry name" value="Sig_transdc_His_kin-like_C"/>
</dbReference>
<dbReference type="SMART" id="SM00091">
    <property type="entry name" value="PAS"/>
    <property type="match status" value="2"/>
</dbReference>
<dbReference type="EMBL" id="CP133720">
    <property type="protein sequence ID" value="WMW79293.1"/>
    <property type="molecule type" value="Genomic_DNA"/>
</dbReference>
<dbReference type="InterPro" id="IPR013767">
    <property type="entry name" value="PAS_fold"/>
</dbReference>
<evidence type="ECO:0000256" key="6">
    <source>
        <dbReference type="ARBA" id="ARBA00022692"/>
    </source>
</evidence>
<keyword evidence="14" id="KW-0067">ATP-binding</keyword>
<keyword evidence="14" id="KW-0547">Nucleotide-binding</keyword>
<keyword evidence="9" id="KW-0902">Two-component regulatory system</keyword>
<accession>A0ABY9RDJ5</accession>
<keyword evidence="6 11" id="KW-0812">Transmembrane</keyword>
<reference evidence="14" key="1">
    <citation type="submission" date="2023-09" db="EMBL/GenBank/DDBJ databases">
        <title>Undibacterium sp. 20NA77.5 isolated from freshwater.</title>
        <authorList>
            <person name="Le V."/>
            <person name="Ko S.-R."/>
            <person name="Ahn C.-Y."/>
            <person name="Oh H.-M."/>
        </authorList>
    </citation>
    <scope>NUCLEOTIDE SEQUENCE</scope>
    <source>
        <strain evidence="14">20NA77.5</strain>
    </source>
</reference>
<dbReference type="InterPro" id="IPR003594">
    <property type="entry name" value="HATPase_dom"/>
</dbReference>
<dbReference type="InterPro" id="IPR036890">
    <property type="entry name" value="HATPase_C_sf"/>
</dbReference>
<dbReference type="InterPro" id="IPR036097">
    <property type="entry name" value="HisK_dim/P_sf"/>
</dbReference>
<dbReference type="Pfam" id="PF00989">
    <property type="entry name" value="PAS"/>
    <property type="match status" value="1"/>
</dbReference>
<dbReference type="PROSITE" id="PS50839">
    <property type="entry name" value="CHASE"/>
    <property type="match status" value="1"/>
</dbReference>
<evidence type="ECO:0000256" key="1">
    <source>
        <dbReference type="ARBA" id="ARBA00000085"/>
    </source>
</evidence>
<evidence type="ECO:0000259" key="12">
    <source>
        <dbReference type="PROSITE" id="PS50109"/>
    </source>
</evidence>
<comment type="subcellular location">
    <subcellularLocation>
        <location evidence="2">Membrane</location>
    </subcellularLocation>
</comment>
<dbReference type="InterPro" id="IPR001610">
    <property type="entry name" value="PAC"/>
</dbReference>
<dbReference type="CDD" id="cd00130">
    <property type="entry name" value="PAS"/>
    <property type="match status" value="2"/>
</dbReference>
<evidence type="ECO:0000256" key="7">
    <source>
        <dbReference type="ARBA" id="ARBA00022777"/>
    </source>
</evidence>
<evidence type="ECO:0000259" key="13">
    <source>
        <dbReference type="PROSITE" id="PS50839"/>
    </source>
</evidence>
<dbReference type="InterPro" id="IPR042240">
    <property type="entry name" value="CHASE_sf"/>
</dbReference>
<comment type="catalytic activity">
    <reaction evidence="1">
        <text>ATP + protein L-histidine = ADP + protein N-phospho-L-histidine.</text>
        <dbReference type="EC" id="2.7.13.3"/>
    </reaction>
</comment>
<feature type="transmembrane region" description="Helical" evidence="11">
    <location>
        <begin position="20"/>
        <end position="40"/>
    </location>
</feature>
<keyword evidence="7" id="KW-0418">Kinase</keyword>
<evidence type="ECO:0000256" key="10">
    <source>
        <dbReference type="ARBA" id="ARBA00023136"/>
    </source>
</evidence>
<dbReference type="InterPro" id="IPR003661">
    <property type="entry name" value="HisK_dim/P_dom"/>
</dbReference>
<feature type="domain" description="CHASE" evidence="13">
    <location>
        <begin position="120"/>
        <end position="203"/>
    </location>
</feature>
<dbReference type="SUPFAM" id="SSF55785">
    <property type="entry name" value="PYP-like sensor domain (PAS domain)"/>
    <property type="match status" value="2"/>
</dbReference>
<dbReference type="PRINTS" id="PR00344">
    <property type="entry name" value="BCTRLSENSOR"/>
</dbReference>
<dbReference type="Pfam" id="PF03924">
    <property type="entry name" value="CHASE"/>
    <property type="match status" value="1"/>
</dbReference>
<organism evidence="14 15">
    <name type="scientific">Undibacterium cyanobacteriorum</name>
    <dbReference type="NCBI Taxonomy" id="3073561"/>
    <lineage>
        <taxon>Bacteria</taxon>
        <taxon>Pseudomonadati</taxon>
        <taxon>Pseudomonadota</taxon>
        <taxon>Betaproteobacteria</taxon>
        <taxon>Burkholderiales</taxon>
        <taxon>Oxalobacteraceae</taxon>
        <taxon>Undibacterium</taxon>
    </lineage>
</organism>
<dbReference type="SUPFAM" id="SSF55874">
    <property type="entry name" value="ATPase domain of HSP90 chaperone/DNA topoisomerase II/histidine kinase"/>
    <property type="match status" value="1"/>
</dbReference>
<name>A0ABY9RDJ5_9BURK</name>
<dbReference type="SMART" id="SM00388">
    <property type="entry name" value="HisKA"/>
    <property type="match status" value="1"/>
</dbReference>
<dbReference type="SMART" id="SM00086">
    <property type="entry name" value="PAC"/>
    <property type="match status" value="2"/>
</dbReference>
<keyword evidence="15" id="KW-1185">Reference proteome</keyword>
<evidence type="ECO:0000256" key="11">
    <source>
        <dbReference type="SAM" id="Phobius"/>
    </source>
</evidence>
<dbReference type="Proteomes" id="UP001181355">
    <property type="component" value="Chromosome"/>
</dbReference>
<dbReference type="Gene3D" id="3.30.450.20">
    <property type="entry name" value="PAS domain"/>
    <property type="match status" value="2"/>
</dbReference>
<dbReference type="Gene3D" id="3.30.450.350">
    <property type="entry name" value="CHASE domain"/>
    <property type="match status" value="1"/>
</dbReference>
<dbReference type="InterPro" id="IPR000014">
    <property type="entry name" value="PAS"/>
</dbReference>
<evidence type="ECO:0000256" key="4">
    <source>
        <dbReference type="ARBA" id="ARBA00022553"/>
    </source>
</evidence>
<evidence type="ECO:0000256" key="3">
    <source>
        <dbReference type="ARBA" id="ARBA00012438"/>
    </source>
</evidence>
<dbReference type="Pfam" id="PF13426">
    <property type="entry name" value="PAS_9"/>
    <property type="match status" value="1"/>
</dbReference>
<keyword evidence="4" id="KW-0597">Phosphoprotein</keyword>
<dbReference type="InterPro" id="IPR035965">
    <property type="entry name" value="PAS-like_dom_sf"/>
</dbReference>
<dbReference type="EC" id="2.7.13.3" evidence="3"/>
<dbReference type="Gene3D" id="3.30.565.10">
    <property type="entry name" value="Histidine kinase-like ATPase, C-terminal domain"/>
    <property type="match status" value="1"/>
</dbReference>
<dbReference type="SMART" id="SM00387">
    <property type="entry name" value="HATPase_c"/>
    <property type="match status" value="1"/>
</dbReference>
<evidence type="ECO:0000313" key="14">
    <source>
        <dbReference type="EMBL" id="WMW79293.1"/>
    </source>
</evidence>
<dbReference type="SMART" id="SM01079">
    <property type="entry name" value="CHASE"/>
    <property type="match status" value="1"/>
</dbReference>
<dbReference type="Gene3D" id="1.10.287.130">
    <property type="match status" value="1"/>
</dbReference>
<keyword evidence="10 11" id="KW-0472">Membrane</keyword>
<dbReference type="CDD" id="cd16922">
    <property type="entry name" value="HATPase_EvgS-ArcB-TorS-like"/>
    <property type="match status" value="1"/>
</dbReference>
<keyword evidence="8 11" id="KW-1133">Transmembrane helix</keyword>
<dbReference type="RefSeq" id="WP_309480792.1">
    <property type="nucleotide sequence ID" value="NZ_CP133720.1"/>
</dbReference>
<dbReference type="Pfam" id="PF02518">
    <property type="entry name" value="HATPase_c"/>
    <property type="match status" value="1"/>
</dbReference>
<evidence type="ECO:0000256" key="9">
    <source>
        <dbReference type="ARBA" id="ARBA00023012"/>
    </source>
</evidence>
<evidence type="ECO:0000256" key="8">
    <source>
        <dbReference type="ARBA" id="ARBA00022989"/>
    </source>
</evidence>
<dbReference type="Pfam" id="PF00512">
    <property type="entry name" value="HisKA"/>
    <property type="match status" value="1"/>
</dbReference>
<sequence length="787" mass="89058">MHKPQLNIETEAFLKWRWLATWLPFLMLMGFLVVTEFVVFEERQRQIALRQQALFSHTGEIRVLIESELNSSIHLATGMVSYIQAKNGKYDKQEIQAWMQNLQKSETSIRNIAIAPDNRIQLVAPLEGNESAIGLYYPDNPSQWPAVEKIIRERKPTLAGPFELKQGGVGLAYRVPVYLSGDQYWGLVSTVLKAESVFAKAELRAKDLDIAVALIDQETANGNKPAKQIWSTNNFNDNNALSFRIEVPGRDLALQAQYLNTLENQWYLWGLRILGWITGGIVSVLVLRIVRSYRQQKLATIALSESREQFMRAFTTAPQGMALLGMDGKWLRMNPTLLQLLQFEEIDLQQSNSVDLAAELHTERLLQHWRQQDESSLQYEIPLHRKDGTQIDCIISIALVESKKLVQSYWILQVIDISARIAAEARLQDSAEYTQAILDNVADGIMSIDLQGKVKTINPAGLAIWKMPETQFVRESFIDRLQCHERPQIYEQLQHFLEGCALLRPGQIAPLNFETQITDQYGDKIDIEVSITATERKDHVELIVVVRDISARKRLEIMQSEFVSIVSHELRTPLTSIIGSLKLIDGGVFGKLPVGLEKMVRIGLQNGQHLALIINDILDMDKLAAGKMEFTIDDHALDPLIATAMENNQSYAKQYQVHFDYRSDPALSVRCDAQRFQQIMSNLLSNAAKYSKPEGRIDILGEPIEQDGKPFIRISVRDYGDGIPQQYQDKIFKKFSQVDGSNTRKKGGTGLGLSICKEMVQHMGGSVGFESQEGQGSCFYFYLPTIA</sequence>
<evidence type="ECO:0000256" key="2">
    <source>
        <dbReference type="ARBA" id="ARBA00004370"/>
    </source>
</evidence>
<dbReference type="GO" id="GO:0005524">
    <property type="term" value="F:ATP binding"/>
    <property type="evidence" value="ECO:0007669"/>
    <property type="project" value="UniProtKB-KW"/>
</dbReference>
<dbReference type="PROSITE" id="PS50109">
    <property type="entry name" value="HIS_KIN"/>
    <property type="match status" value="1"/>
</dbReference>
<proteinExistence type="predicted"/>
<dbReference type="InterPro" id="IPR006189">
    <property type="entry name" value="CHASE_dom"/>
</dbReference>
<dbReference type="PANTHER" id="PTHR43711:SF26">
    <property type="entry name" value="SENSOR HISTIDINE KINASE RCSC"/>
    <property type="match status" value="1"/>
</dbReference>
<dbReference type="InterPro" id="IPR050736">
    <property type="entry name" value="Sensor_HK_Regulatory"/>
</dbReference>
<evidence type="ECO:0000256" key="5">
    <source>
        <dbReference type="ARBA" id="ARBA00022679"/>
    </source>
</evidence>
<dbReference type="SUPFAM" id="SSF47384">
    <property type="entry name" value="Homodimeric domain of signal transducing histidine kinase"/>
    <property type="match status" value="1"/>
</dbReference>
<evidence type="ECO:0000313" key="15">
    <source>
        <dbReference type="Proteomes" id="UP001181355"/>
    </source>
</evidence>